<proteinExistence type="predicted"/>
<organism evidence="1 2">
    <name type="scientific">Panagrolaimus sp. PS1159</name>
    <dbReference type="NCBI Taxonomy" id="55785"/>
    <lineage>
        <taxon>Eukaryota</taxon>
        <taxon>Metazoa</taxon>
        <taxon>Ecdysozoa</taxon>
        <taxon>Nematoda</taxon>
        <taxon>Chromadorea</taxon>
        <taxon>Rhabditida</taxon>
        <taxon>Tylenchina</taxon>
        <taxon>Panagrolaimomorpha</taxon>
        <taxon>Panagrolaimoidea</taxon>
        <taxon>Panagrolaimidae</taxon>
        <taxon>Panagrolaimus</taxon>
    </lineage>
</organism>
<evidence type="ECO:0000313" key="1">
    <source>
        <dbReference type="Proteomes" id="UP000887580"/>
    </source>
</evidence>
<accession>A0AC35G147</accession>
<dbReference type="WBParaSite" id="PS1159_v2.g22868.t1">
    <property type="protein sequence ID" value="PS1159_v2.g22868.t1"/>
    <property type="gene ID" value="PS1159_v2.g22868"/>
</dbReference>
<protein>
    <submittedName>
        <fullName evidence="2">Translation initiation factor IF-2</fullName>
    </submittedName>
</protein>
<evidence type="ECO:0000313" key="2">
    <source>
        <dbReference type="WBParaSite" id="PS1159_v2.g22868.t1"/>
    </source>
</evidence>
<name>A0AC35G147_9BILA</name>
<reference evidence="2" key="1">
    <citation type="submission" date="2022-11" db="UniProtKB">
        <authorList>
            <consortium name="WormBaseParasite"/>
        </authorList>
    </citation>
    <scope>IDENTIFICATION</scope>
</reference>
<dbReference type="Proteomes" id="UP000887580">
    <property type="component" value="Unplaced"/>
</dbReference>
<sequence length="1279" mass="145492">MNLSTLHILPKLIKRYCAFFPIFQKKENTPPQPIEEPSKVHEFIEKHHVHLEEAGLQQAAAPSQEKSRKKRDAQEPEDDNAVKNLQNKLRDNEKKIQNKDSEISKLKAELIKVQKEAAENQSQSVSFAQQLKITQEALHDACQPKSNPEFEKLGKENFDLKARLQAASQHAKEVETLKAQLAEARKPNLEFEKLRKEQVDLKNRLQAASEQTKQVETLKAQLAEARQPKRNDELEKLRKENFDLKARLQTASDHAKQVESLKAQLEEVKNAPSQHAVDPALQKHVAELEEKLKHAEKNSAETDQIVQTLKNENKHLHDREQQISAELDALNREIDQLQNIRIEKENIVQQASNNTEELNKLKREIDELEKKNEQYNGSITKLNIELKKACTETIEHKKERDEMKKKVESLIAEKEELSKLVDINEKKIVDFTDYYNETSSKIRELQNTMNSMELEKNDLKMQLSEERERVEELEQSNAVKATGNDSGKVRELEAEVEKLTQKKNELYELTMNLGEKVRTAESQAEKVLKDYGKVNGESFEKAAEVIAKSLKSLNVKFSEVIPKTHDEFNEWAQGLPEALKKLMNVEKPAAVTTVEKSTAVKSSPSRDNDEIKKLKEDVKRYEHSIDLLVNQLHAIEAAYAEREAELKAEINALEQAYLLVAVVLFMNKLIGRNLCRNIYYYASFNTSTFLYNRTQSFHTSTHLLKRNRTRSKHIDPIVVKHVKSKKETVELYENMTIIEIATAFGQSIDEISDSLIELNESNMKYLDGNTPLDKALILDICSLYNVKPRFVFRPNESKLLENMSEERDVFPQPPAPDSECIRRAPVVTIMGHVDHGKTTLLDSLRNSSIVQSEFATDIVVLVVAADDGVNEQTIESIKYAREANVPIVVAINKCDKPNADPAKTRRDLMQHDIVVEDMGGDVQVVEISALYGTNINALQEALLLQAELMDLKTTSKGLAEGVVIEATTSQGIGKVCTMIVQRGIVKRGTVFVAGEAWGRVRSMTDEHLKTLKEAGPSTPVRISGWRDELPSPGEKILEVESEEKAQDVIEYRKMRAMERKAELEKDIIDSKRQADREQYMENRKKLLDRGIRYGSTYHLIERKEERKNGPKEKEEENAAVLKLMIRSDVDGTLEALLNVFDDYSSELCDLQIVDFGVGPPTENQIEIAAETGTLIYCFNTSIPAPIRVLAGSKGVEIEQHNVIYRFVESVKNRLSAKNLDPIARDSNGPVESLKCENQFVNEAKTKMEVGIALDDKSIRFKEDDTIEVLEKEIISQEIN</sequence>